<keyword evidence="1" id="KW-0472">Membrane</keyword>
<feature type="transmembrane region" description="Helical" evidence="1">
    <location>
        <begin position="268"/>
        <end position="295"/>
    </location>
</feature>
<gene>
    <name evidence="2" type="ORF">R7U65_00185</name>
</gene>
<reference evidence="2" key="1">
    <citation type="submission" date="2023-10" db="EMBL/GenBank/DDBJ databases">
        <title>Genome sequences of Mycoplasma ovipneumoniae isolated from goats.</title>
        <authorList>
            <person name="Spergser J."/>
        </authorList>
    </citation>
    <scope>NUCLEOTIDE SEQUENCE</scope>
    <source>
        <strain evidence="2">GL19</strain>
    </source>
</reference>
<evidence type="ECO:0000256" key="1">
    <source>
        <dbReference type="SAM" id="Phobius"/>
    </source>
</evidence>
<protein>
    <submittedName>
        <fullName evidence="2">Uncharacterized protein</fullName>
    </submittedName>
</protein>
<feature type="transmembrane region" description="Helical" evidence="1">
    <location>
        <begin position="115"/>
        <end position="140"/>
    </location>
</feature>
<dbReference type="EMBL" id="JAWPFH010000001">
    <property type="protein sequence ID" value="MDW2906030.1"/>
    <property type="molecule type" value="Genomic_DNA"/>
</dbReference>
<feature type="transmembrane region" description="Helical" evidence="1">
    <location>
        <begin position="307"/>
        <end position="331"/>
    </location>
</feature>
<keyword evidence="1" id="KW-1133">Transmembrane helix</keyword>
<dbReference type="AlphaFoldDB" id="A0AAJ2P8U8"/>
<evidence type="ECO:0000313" key="2">
    <source>
        <dbReference type="EMBL" id="MDW2906030.1"/>
    </source>
</evidence>
<accession>A0AAJ2P8U8</accession>
<evidence type="ECO:0000313" key="3">
    <source>
        <dbReference type="Proteomes" id="UP001282363"/>
    </source>
</evidence>
<name>A0AAJ2P8U8_9BACT</name>
<dbReference type="Proteomes" id="UP001282363">
    <property type="component" value="Unassembled WGS sequence"/>
</dbReference>
<keyword evidence="1" id="KW-0812">Transmembrane</keyword>
<comment type="caution">
    <text evidence="2">The sequence shown here is derived from an EMBL/GenBank/DDBJ whole genome shotgun (WGS) entry which is preliminary data.</text>
</comment>
<sequence>MFRKESLEKFFNLKFNNWILFIPFFGTNSYYKLFDLLVEYNSFEGILYYKTRLISRLFYLILHLFSIILTISLFVLIFVYRVHFFTFGQNFIFSLENKHNYFYDYNIWFPNIMNVVIYSFIAFFGFFLNAFWAKFVIYFFKKFLYWKYDLENKTTTFEFLQNFNLESFVNSVLVDAENCKKKRKKSRKICWKYKHNYPIISILSEGVIDSPKYTRRSFKYRNIKLRNRKEISEFDWVVAEMQNYYWFYTFIFASIFNKNEKNFNRKKFFYYLFKILFFYILSIWILLFLAIFVFFNRFLLDEPTFWLKISTFGSVIVFIFLFVFMLENILIQWTYRSIKKRFFDANLIKSEKQDSI</sequence>
<organism evidence="2 3">
    <name type="scientific">Mesomycoplasma ovipneumoniae</name>
    <dbReference type="NCBI Taxonomy" id="29562"/>
    <lineage>
        <taxon>Bacteria</taxon>
        <taxon>Bacillati</taxon>
        <taxon>Mycoplasmatota</taxon>
        <taxon>Mycoplasmoidales</taxon>
        <taxon>Metamycoplasmataceae</taxon>
        <taxon>Mesomycoplasma</taxon>
    </lineage>
</organism>
<dbReference type="RefSeq" id="WP_318044892.1">
    <property type="nucleotide sequence ID" value="NZ_JAWPFG010000001.1"/>
</dbReference>
<proteinExistence type="predicted"/>
<feature type="transmembrane region" description="Helical" evidence="1">
    <location>
        <begin position="57"/>
        <end position="80"/>
    </location>
</feature>